<dbReference type="InterPro" id="IPR029483">
    <property type="entry name" value="GH97_C"/>
</dbReference>
<dbReference type="Pfam" id="PF14509">
    <property type="entry name" value="GH97_C"/>
    <property type="match status" value="1"/>
</dbReference>
<dbReference type="PANTHER" id="PTHR35803">
    <property type="entry name" value="GLUCAN 1,4-ALPHA-GLUCOSIDASE SUSB-RELATED"/>
    <property type="match status" value="1"/>
</dbReference>
<dbReference type="AlphaFoldDB" id="A0A1H4DA22"/>
<keyword evidence="9" id="KW-1185">Reference proteome</keyword>
<evidence type="ECO:0000256" key="4">
    <source>
        <dbReference type="SAM" id="SignalP"/>
    </source>
</evidence>
<dbReference type="Gene3D" id="2.70.98.10">
    <property type="match status" value="1"/>
</dbReference>
<feature type="signal peptide" evidence="4">
    <location>
        <begin position="1"/>
        <end position="20"/>
    </location>
</feature>
<protein>
    <submittedName>
        <fullName evidence="8">Glycosyl-hydrolase 97 C-terminal, oligomerisation</fullName>
    </submittedName>
</protein>
<dbReference type="Pfam" id="PF14508">
    <property type="entry name" value="GH97_N"/>
    <property type="match status" value="1"/>
</dbReference>
<evidence type="ECO:0000256" key="3">
    <source>
        <dbReference type="ARBA" id="ARBA00022837"/>
    </source>
</evidence>
<evidence type="ECO:0000259" key="5">
    <source>
        <dbReference type="Pfam" id="PF10566"/>
    </source>
</evidence>
<dbReference type="InterPro" id="IPR014718">
    <property type="entry name" value="GH-type_carb-bd"/>
</dbReference>
<keyword evidence="3" id="KW-0106">Calcium</keyword>
<keyword evidence="8" id="KW-0378">Hydrolase</keyword>
<comment type="cofactor">
    <cofactor evidence="1">
        <name>Ca(2+)</name>
        <dbReference type="ChEBI" id="CHEBI:29108"/>
    </cofactor>
</comment>
<feature type="chain" id="PRO_5011650697" evidence="4">
    <location>
        <begin position="21"/>
        <end position="699"/>
    </location>
</feature>
<evidence type="ECO:0000313" key="9">
    <source>
        <dbReference type="Proteomes" id="UP000198951"/>
    </source>
</evidence>
<dbReference type="GO" id="GO:0016787">
    <property type="term" value="F:hydrolase activity"/>
    <property type="evidence" value="ECO:0007669"/>
    <property type="project" value="UniProtKB-KW"/>
</dbReference>
<accession>A0A1H4DA22</accession>
<reference evidence="9" key="1">
    <citation type="submission" date="2016-10" db="EMBL/GenBank/DDBJ databases">
        <authorList>
            <person name="Varghese N."/>
            <person name="Submissions S."/>
        </authorList>
    </citation>
    <scope>NUCLEOTIDE SEQUENCE [LARGE SCALE GENOMIC DNA]</scope>
    <source>
        <strain evidence="9">DSM 22376</strain>
    </source>
</reference>
<dbReference type="InterPro" id="IPR019563">
    <property type="entry name" value="GH97_catalytic"/>
</dbReference>
<dbReference type="RefSeq" id="WP_091089694.1">
    <property type="nucleotide sequence ID" value="NZ_FNRD01000007.1"/>
</dbReference>
<dbReference type="InterPro" id="IPR013785">
    <property type="entry name" value="Aldolase_TIM"/>
</dbReference>
<dbReference type="InterPro" id="IPR017853">
    <property type="entry name" value="GH"/>
</dbReference>
<dbReference type="EMBL" id="FNRD01000007">
    <property type="protein sequence ID" value="SEA69574.1"/>
    <property type="molecule type" value="Genomic_DNA"/>
</dbReference>
<evidence type="ECO:0000256" key="2">
    <source>
        <dbReference type="ARBA" id="ARBA00011245"/>
    </source>
</evidence>
<feature type="domain" description="Glycosyl-hydrolase 97 N-terminal" evidence="6">
    <location>
        <begin position="21"/>
        <end position="287"/>
    </location>
</feature>
<dbReference type="STRING" id="150146.SAMN05443667_107133"/>
<evidence type="ECO:0000256" key="1">
    <source>
        <dbReference type="ARBA" id="ARBA00001913"/>
    </source>
</evidence>
<dbReference type="SUPFAM" id="SSF51445">
    <property type="entry name" value="(Trans)glycosidases"/>
    <property type="match status" value="1"/>
</dbReference>
<dbReference type="Gene3D" id="3.20.20.70">
    <property type="entry name" value="Aldolase class I"/>
    <property type="match status" value="1"/>
</dbReference>
<proteinExistence type="predicted"/>
<comment type="subunit">
    <text evidence="2">Monomer.</text>
</comment>
<dbReference type="GO" id="GO:0030246">
    <property type="term" value="F:carbohydrate binding"/>
    <property type="evidence" value="ECO:0007669"/>
    <property type="project" value="InterPro"/>
</dbReference>
<feature type="domain" description="Glycosyl-hydrolase 97 catalytic" evidence="5">
    <location>
        <begin position="305"/>
        <end position="499"/>
    </location>
</feature>
<evidence type="ECO:0000313" key="8">
    <source>
        <dbReference type="EMBL" id="SEA69574.1"/>
    </source>
</evidence>
<dbReference type="OrthoDB" id="57532at2"/>
<gene>
    <name evidence="8" type="ORF">SAMN05443667_107133</name>
</gene>
<feature type="domain" description="Glycosyl-hydrolase 97 C-terminal oligomerisation" evidence="7">
    <location>
        <begin position="595"/>
        <end position="695"/>
    </location>
</feature>
<dbReference type="Pfam" id="PF10566">
    <property type="entry name" value="Glyco_hydro_97"/>
    <property type="match status" value="1"/>
</dbReference>
<dbReference type="InterPro" id="IPR029486">
    <property type="entry name" value="GH97_N"/>
</dbReference>
<dbReference type="Proteomes" id="UP000198951">
    <property type="component" value="Unassembled WGS sequence"/>
</dbReference>
<dbReference type="InterPro" id="IPR052720">
    <property type="entry name" value="Glycosyl_hydrolase_97"/>
</dbReference>
<organism evidence="8 9">
    <name type="scientific">Flavobacterium gillisiae</name>
    <dbReference type="NCBI Taxonomy" id="150146"/>
    <lineage>
        <taxon>Bacteria</taxon>
        <taxon>Pseudomonadati</taxon>
        <taxon>Bacteroidota</taxon>
        <taxon>Flavobacteriia</taxon>
        <taxon>Flavobacteriales</taxon>
        <taxon>Flavobacteriaceae</taxon>
        <taxon>Flavobacterium</taxon>
    </lineage>
</organism>
<name>A0A1H4DA22_9FLAO</name>
<sequence>MKHFLSAILFFALSMLQAQSVASPSKNIILDFKLTANGQPTYTVTYKNKTVVQESTMGIKLKEKPALDANFSIQGSKNSIFNESWKPVLGEQSSIVNHYNELKVSLIQNETNVKMNIIFRIFDEGVAFRYDFPKQSELNYFIISDEVTQFNLTDNYKTFWIPGDFDSNEYEYNETKLSEIDNSKIDMNNGIGVKSIPGKYIVQSPLMMKSAAGLYVNIFEAAVVNYPVMHLNVDVKNYKLNAQLVPNAIGDKAYLQTPCVSPWRTIMISDDARDIVSSKMILNLNEPSKIEDTSWIKPMKYVGIWWEMHVGKSTWDFAGSQNAQNSLTQELLPSGKHGATTENTKRYIDFAAKNGFDGVLVEGWNVGWEDWFGNWKEEVFDFTTPYPDFDIAAISAYAKSKNVKMIMHHETSGSVANYERHLDRAMEVMKKYDYPAVKTGYVGKIIPRGEFHDGQTMVNHFNFVARRMADNKLMLNSHESSRPTGYGRTYPNYIAAEAARGNEFNAWSKGNPPMHEIILPFTRQLGGPMDYTPGIFEIKMSYYDKSKTAQVHTTLAKQLALYVTMYSPLQMAADLPENYEKYMDAFQFIKDVAVDWDESVYLEAEPGDYLTVARKTKGGESWFLGTITDENARKSEIKLDFLSKGQKYKAIIYEDAKNADWQKNPIAYKIKTIIVTNKSKISLNLAPGGGTAISFEPVK</sequence>
<dbReference type="PANTHER" id="PTHR35803:SF1">
    <property type="entry name" value="GLUCAN 1,4-ALPHA-GLUCOSIDASE SUSB"/>
    <property type="match status" value="1"/>
</dbReference>
<evidence type="ECO:0000259" key="6">
    <source>
        <dbReference type="Pfam" id="PF14508"/>
    </source>
</evidence>
<keyword evidence="4" id="KW-0732">Signal</keyword>
<evidence type="ECO:0000259" key="7">
    <source>
        <dbReference type="Pfam" id="PF14509"/>
    </source>
</evidence>